<dbReference type="EMBL" id="CP155573">
    <property type="protein sequence ID" value="XFO65375.1"/>
    <property type="molecule type" value="Genomic_DNA"/>
</dbReference>
<dbReference type="Gene3D" id="6.10.250.3110">
    <property type="match status" value="1"/>
</dbReference>
<evidence type="ECO:0000259" key="2">
    <source>
        <dbReference type="SMART" id="SM00382"/>
    </source>
</evidence>
<dbReference type="SMART" id="SM00382">
    <property type="entry name" value="AAA"/>
    <property type="match status" value="1"/>
</dbReference>
<dbReference type="RefSeq" id="WP_094603435.1">
    <property type="nucleotide sequence ID" value="NZ_CP155573.1"/>
</dbReference>
<protein>
    <recommendedName>
        <fullName evidence="2">AAA+ ATPase domain-containing protein</fullName>
    </recommendedName>
</protein>
<feature type="domain" description="AAA+ ATPase" evidence="2">
    <location>
        <begin position="22"/>
        <end position="307"/>
    </location>
</feature>
<dbReference type="SUPFAM" id="SSF52540">
    <property type="entry name" value="P-loop containing nucleoside triphosphate hydrolases"/>
    <property type="match status" value="2"/>
</dbReference>
<name>A0ABZ3II95_9FIRM</name>
<feature type="coiled-coil region" evidence="1">
    <location>
        <begin position="241"/>
        <end position="327"/>
    </location>
</feature>
<evidence type="ECO:0000313" key="3">
    <source>
        <dbReference type="EMBL" id="XFO65375.1"/>
    </source>
</evidence>
<organism evidence="3 4">
    <name type="scientific">Sporomusa silvacetica DSM 10669</name>
    <dbReference type="NCBI Taxonomy" id="1123289"/>
    <lineage>
        <taxon>Bacteria</taxon>
        <taxon>Bacillati</taxon>
        <taxon>Bacillota</taxon>
        <taxon>Negativicutes</taxon>
        <taxon>Selenomonadales</taxon>
        <taxon>Sporomusaceae</taxon>
        <taxon>Sporomusa</taxon>
    </lineage>
</organism>
<evidence type="ECO:0000256" key="1">
    <source>
        <dbReference type="SAM" id="Coils"/>
    </source>
</evidence>
<dbReference type="InterPro" id="IPR027417">
    <property type="entry name" value="P-loop_NTPase"/>
</dbReference>
<dbReference type="InterPro" id="IPR003593">
    <property type="entry name" value="AAA+_ATPase"/>
</dbReference>
<dbReference type="PANTHER" id="PTHR32182:SF22">
    <property type="entry name" value="ATP-DEPENDENT ENDONUCLEASE, OLD FAMILY-RELATED"/>
    <property type="match status" value="1"/>
</dbReference>
<proteinExistence type="predicted"/>
<sequence length="664" mass="75314">MKLLNLNLRNFKGIKDFSIDTQGGNVSIFGDNGTGKTTLADAMSYLLFDKDSLNRKDFGIKTLDADGDEIHNLDHEVSGTFDIQGRVTTLKKLYAEKWTKQRGTATKEFSGHTTEHYIDGVPKPKKDYDKFIAGIVDEKVFKLLTSPSYFNEQLHWQERRETLLAICGDISDEDVINSQVTIGNKDMLSLLNVLNAGRTLDDHRKVIAARRAEINKELEKIPVRIDEATRSLPDISELGHKEVIQTEITSLKAQQQDKQQEIVRIENGGEIAEKQRQMREVEGRLLDVQNKHRADTSDKVFAKKNKLQELKLNLGNIDSNVERRQRNIDSNLAEIKRCEASIQVMKDKWFAISGEKFSFEESCTCPTCKQELPEEQIQAARERALKNFNLDKSKRLEANNADGKGYKEKIARLQSENEDSQKQIDKITSEKATIEQSIATLQAEIDGMTDMPDINMNHEYTKALQDKAAIQDQIDDLNTQKQTVIQQIKTDVNVFAQEISARENKLMVIEQHEKGQKRIEELAAEQKRLGAEFENLEGETCLTEQFIRTKVNMLESRINSKFKYAKFKLFDVQVNGGVNECCETTYNGVPYSGGLNNAARINAGLDIINTLSEHYDFVAPIFVDNREAVTQLIETKAQVISLVVSKPDKALRVEYEGNVLKEAV</sequence>
<dbReference type="PANTHER" id="PTHR32182">
    <property type="entry name" value="DNA REPLICATION AND REPAIR PROTEIN RECF"/>
    <property type="match status" value="1"/>
</dbReference>
<dbReference type="Proteomes" id="UP000216752">
    <property type="component" value="Chromosome"/>
</dbReference>
<feature type="coiled-coil region" evidence="1">
    <location>
        <begin position="403"/>
        <end position="487"/>
    </location>
</feature>
<evidence type="ECO:0000313" key="4">
    <source>
        <dbReference type="Proteomes" id="UP000216752"/>
    </source>
</evidence>
<keyword evidence="4" id="KW-1185">Reference proteome</keyword>
<gene>
    <name evidence="3" type="ORF">SPSIL_014850</name>
</gene>
<dbReference type="Gene3D" id="3.40.50.300">
    <property type="entry name" value="P-loop containing nucleotide triphosphate hydrolases"/>
    <property type="match status" value="1"/>
</dbReference>
<reference evidence="3" key="1">
    <citation type="submission" date="2024-05" db="EMBL/GenBank/DDBJ databases">
        <title>Isolation and characterization of Sporomusa carbonis sp. nov., a carboxydotrophic hydrogenogen in the genus of Sporomusa isolated from a charcoal burning pile.</title>
        <authorList>
            <person name="Boeer T."/>
            <person name="Rosenbaum F."/>
            <person name="Eysell L."/>
            <person name="Mueller V."/>
            <person name="Daniel R."/>
            <person name="Poehlein A."/>
        </authorList>
    </citation>
    <scope>NUCLEOTIDE SEQUENCE [LARGE SCALE GENOMIC DNA]</scope>
    <source>
        <strain evidence="3">DSM 10669</strain>
    </source>
</reference>
<dbReference type="Pfam" id="PF13555">
    <property type="entry name" value="AAA_29"/>
    <property type="match status" value="1"/>
</dbReference>
<accession>A0ABZ3II95</accession>
<keyword evidence="1" id="KW-0175">Coiled coil</keyword>